<keyword evidence="8" id="KW-0863">Zinc-finger</keyword>
<keyword evidence="12" id="KW-0238">DNA-binding</keyword>
<dbReference type="InterPro" id="IPR041552">
    <property type="entry name" value="UvrA_DNA-bd"/>
</dbReference>
<evidence type="ECO:0000256" key="4">
    <source>
        <dbReference type="ARBA" id="ARBA00022737"/>
    </source>
</evidence>
<evidence type="ECO:0000256" key="12">
    <source>
        <dbReference type="ARBA" id="ARBA00023125"/>
    </source>
</evidence>
<evidence type="ECO:0000256" key="3">
    <source>
        <dbReference type="ARBA" id="ARBA00022723"/>
    </source>
</evidence>
<dbReference type="Proteomes" id="UP000028980">
    <property type="component" value="Unassembled WGS sequence"/>
</dbReference>
<evidence type="ECO:0000256" key="13">
    <source>
        <dbReference type="ARBA" id="ARBA00023204"/>
    </source>
</evidence>
<dbReference type="GO" id="GO:0009380">
    <property type="term" value="C:excinuclease repair complex"/>
    <property type="evidence" value="ECO:0007669"/>
    <property type="project" value="InterPro"/>
</dbReference>
<evidence type="ECO:0000256" key="9">
    <source>
        <dbReference type="ARBA" id="ARBA00022833"/>
    </source>
</evidence>
<keyword evidence="10" id="KW-0067">ATP-binding</keyword>
<dbReference type="InterPro" id="IPR003959">
    <property type="entry name" value="ATPase_AAA_core"/>
</dbReference>
<dbReference type="NCBIfam" id="TIGR00630">
    <property type="entry name" value="uvra"/>
    <property type="match status" value="1"/>
</dbReference>
<dbReference type="PANTHER" id="PTHR43152">
    <property type="entry name" value="UVRABC SYSTEM PROTEIN A"/>
    <property type="match status" value="1"/>
</dbReference>
<comment type="caution">
    <text evidence="18">The sequence shown here is derived from an EMBL/GenBank/DDBJ whole genome shotgun (WGS) entry which is preliminary data.</text>
</comment>
<dbReference type="GO" id="GO:0008270">
    <property type="term" value="F:zinc ion binding"/>
    <property type="evidence" value="ECO:0007669"/>
    <property type="project" value="UniProtKB-KW"/>
</dbReference>
<keyword evidence="9" id="KW-0862">Zinc</keyword>
<dbReference type="InterPro" id="IPR027417">
    <property type="entry name" value="P-loop_NTPase"/>
</dbReference>
<evidence type="ECO:0000256" key="5">
    <source>
        <dbReference type="ARBA" id="ARBA00022741"/>
    </source>
</evidence>
<dbReference type="InterPro" id="IPR041102">
    <property type="entry name" value="UvrA_inter"/>
</dbReference>
<dbReference type="Pfam" id="PF17755">
    <property type="entry name" value="UvrA_DNA-bind"/>
    <property type="match status" value="1"/>
</dbReference>
<dbReference type="GO" id="GO:0004518">
    <property type="term" value="F:nuclease activity"/>
    <property type="evidence" value="ECO:0007669"/>
    <property type="project" value="UniProtKB-KW"/>
</dbReference>
<keyword evidence="3" id="KW-0479">Metal-binding</keyword>
<dbReference type="GO" id="GO:0005737">
    <property type="term" value="C:cytoplasm"/>
    <property type="evidence" value="ECO:0007669"/>
    <property type="project" value="UniProtKB-SubCell"/>
</dbReference>
<gene>
    <name evidence="18" type="ORF">JCM19296_2952</name>
</gene>
<evidence type="ECO:0000256" key="8">
    <source>
        <dbReference type="ARBA" id="ARBA00022771"/>
    </source>
</evidence>
<evidence type="ECO:0000256" key="2">
    <source>
        <dbReference type="ARBA" id="ARBA00022490"/>
    </source>
</evidence>
<proteinExistence type="inferred from homology"/>
<sequence>MTHDTLFANIDELSPKDNILIKGAGLHNLKDLNAVIPRNKLVVITGLSGSGKSSLAFDTLYAEGQRRYVESLSSYARQFLGRLNKPKVEYIKGIAPAIAIEQKVNSTNPRSTVGTTTEIYDYLKLFFARVGRTYSPISGNEVKKDTVTDVVNYVKTQDEGTKLLLLTRLIVKGKREVKDQLDVLLQQGFTRIKINDTVERIEGLEYSFKKSDKVFIVIDRIIKRDDEDFFNRLADAIDTAFFEGKGVCMIEHMDGSTHREFSNKFELDGMEFLEPNPHLFSFNNPYGACPNCEGYGDVIGIDEELVIPNTALSIYENAVFPWRGDNMSWYKDQLIKNASKFDFPIHRPWFELSDAQKDLVWSGNKHFEGINDFFAELEAKAYKIQNRVMLSRYRGKTKCSVCKGKRLRVEASYVKVAGVSISDLVNQPIKDLKEFFEKVELSQNELDIAKRLLAEIQSRLNFLSDVGLNYLTLNRKSNSLSGGESQRINLATSLGSSLVGSMYILDEPSIGLHPRDTARLIKVLKNLRDLGNTVIVVEHDEEIMQAADMIIDIGPEAGTHGGEVVAAGTLKEILKSSSLTARYLNGNLEIPLPKKRRKFKHYIDIKGARQNNLKNIDVRFPLGVLTMITGVSGSGKSTLVKQILYPAILKKLGGYGKKAGQFTSIDGKFENIKTVEFVDQNPIGRSSRSNPVTYIKAYDDIRNLYADQKVAKIRNYKPKHFSFNVEGGRCETCKGDGEVTIEMQFMADVTLTCETCNGKRFKKDVLEVQFKDKNIDDLLNMTIDDAISFFEEAEISKIIRKLKPLQDVGLGYVTLGQSSSTLSGGEAQRIKLASFLVKGTTADKTLFIFDEPTTGLHFHDVNKLLDSFNALIEKGHSVIVIEHNMDLVKCADYVIDLGPDGGMNGGYLTATGTPEEVAKIKKSITAPHIAEKIL</sequence>
<dbReference type="Pfam" id="PF17760">
    <property type="entry name" value="UvrA_inter"/>
    <property type="match status" value="1"/>
</dbReference>
<feature type="domain" description="ABC transporter" evidence="17">
    <location>
        <begin position="597"/>
        <end position="930"/>
    </location>
</feature>
<keyword evidence="6" id="KW-0227">DNA damage</keyword>
<evidence type="ECO:0000256" key="10">
    <source>
        <dbReference type="ARBA" id="ARBA00022840"/>
    </source>
</evidence>
<dbReference type="Pfam" id="PF13304">
    <property type="entry name" value="AAA_21"/>
    <property type="match status" value="1"/>
</dbReference>
<dbReference type="InterPro" id="IPR013815">
    <property type="entry name" value="ATP_grasp_subdomain_1"/>
</dbReference>
<dbReference type="NCBIfam" id="NF001503">
    <property type="entry name" value="PRK00349.1"/>
    <property type="match status" value="1"/>
</dbReference>
<dbReference type="Gene3D" id="1.20.1580.10">
    <property type="entry name" value="ABC transporter ATPase like domain"/>
    <property type="match status" value="2"/>
</dbReference>
<dbReference type="GO" id="GO:0005524">
    <property type="term" value="F:ATP binding"/>
    <property type="evidence" value="ECO:0007669"/>
    <property type="project" value="UniProtKB-KW"/>
</dbReference>
<keyword evidence="7" id="KW-0228">DNA excision</keyword>
<dbReference type="EMBL" id="BBLG01000008">
    <property type="protein sequence ID" value="GAK77345.1"/>
    <property type="molecule type" value="Genomic_DNA"/>
</dbReference>
<dbReference type="Gene3D" id="3.40.50.300">
    <property type="entry name" value="P-loop containing nucleotide triphosphate hydrolases"/>
    <property type="match status" value="2"/>
</dbReference>
<organism evidence="18 19">
    <name type="scientific">Nonlabens ulvanivorans</name>
    <name type="common">Persicivirga ulvanivorans</name>
    <dbReference type="NCBI Taxonomy" id="906888"/>
    <lineage>
        <taxon>Bacteria</taxon>
        <taxon>Pseudomonadati</taxon>
        <taxon>Bacteroidota</taxon>
        <taxon>Flavobacteriia</taxon>
        <taxon>Flavobacteriales</taxon>
        <taxon>Flavobacteriaceae</taxon>
        <taxon>Nonlabens</taxon>
    </lineage>
</organism>
<name>A0A081DEJ9_NONUL</name>
<dbReference type="PROSITE" id="PS50893">
    <property type="entry name" value="ABC_TRANSPORTER_2"/>
    <property type="match status" value="1"/>
</dbReference>
<evidence type="ECO:0000259" key="17">
    <source>
        <dbReference type="PROSITE" id="PS50893"/>
    </source>
</evidence>
<keyword evidence="5" id="KW-0547">Nucleotide-binding</keyword>
<evidence type="ECO:0000256" key="14">
    <source>
        <dbReference type="ARBA" id="ARBA00038000"/>
    </source>
</evidence>
<evidence type="ECO:0000256" key="7">
    <source>
        <dbReference type="ARBA" id="ARBA00022769"/>
    </source>
</evidence>
<keyword evidence="11" id="KW-0267">Excision nuclease</keyword>
<dbReference type="PANTHER" id="PTHR43152:SF3">
    <property type="entry name" value="UVRABC SYSTEM PROTEIN A"/>
    <property type="match status" value="1"/>
</dbReference>
<dbReference type="GO" id="GO:0016887">
    <property type="term" value="F:ATP hydrolysis activity"/>
    <property type="evidence" value="ECO:0007669"/>
    <property type="project" value="InterPro"/>
</dbReference>
<comment type="subcellular location">
    <subcellularLocation>
        <location evidence="1">Cytoplasm</location>
    </subcellularLocation>
</comment>
<comment type="similarity">
    <text evidence="14">Belongs to the ABC transporter superfamily. UvrA family.</text>
</comment>
<evidence type="ECO:0000256" key="16">
    <source>
        <dbReference type="ARBA" id="ARBA00042156"/>
    </source>
</evidence>
<dbReference type="GO" id="GO:0006289">
    <property type="term" value="P:nucleotide-excision repair"/>
    <property type="evidence" value="ECO:0007669"/>
    <property type="project" value="InterPro"/>
</dbReference>
<dbReference type="GO" id="GO:0003677">
    <property type="term" value="F:DNA binding"/>
    <property type="evidence" value="ECO:0007669"/>
    <property type="project" value="UniProtKB-KW"/>
</dbReference>
<dbReference type="AlphaFoldDB" id="A0A081DEJ9"/>
<reference evidence="18 19" key="1">
    <citation type="journal article" date="2014" name="Genome Announc.">
        <title>Draft Genome Sequences of Marine Flavobacterium Nonlabens Strains NR17, NR24, NR27, NR32, NR33, and Ara13.</title>
        <authorList>
            <person name="Nakanishi M."/>
            <person name="Meirelles P."/>
            <person name="Suzuki R."/>
            <person name="Takatani N."/>
            <person name="Mino S."/>
            <person name="Suda W."/>
            <person name="Oshima K."/>
            <person name="Hattori M."/>
            <person name="Ohkuma M."/>
            <person name="Hosokawa M."/>
            <person name="Miyashita K."/>
            <person name="Thompson F.L."/>
            <person name="Niwa A."/>
            <person name="Sawabe T."/>
            <person name="Sawabe T."/>
        </authorList>
    </citation>
    <scope>NUCLEOTIDE SEQUENCE [LARGE SCALE GENOMIC DNA]</scope>
    <source>
        <strain evidence="19">JCM19296</strain>
    </source>
</reference>
<dbReference type="InterPro" id="IPR004602">
    <property type="entry name" value="UvrA"/>
</dbReference>
<keyword evidence="2" id="KW-0963">Cytoplasm</keyword>
<keyword evidence="4" id="KW-0677">Repeat</keyword>
<dbReference type="Gene3D" id="1.10.8.280">
    <property type="entry name" value="ABC transporter ATPase domain-like"/>
    <property type="match status" value="1"/>
</dbReference>
<keyword evidence="13" id="KW-0234">DNA repair</keyword>
<evidence type="ECO:0000256" key="1">
    <source>
        <dbReference type="ARBA" id="ARBA00004496"/>
    </source>
</evidence>
<evidence type="ECO:0000256" key="11">
    <source>
        <dbReference type="ARBA" id="ARBA00022881"/>
    </source>
</evidence>
<evidence type="ECO:0000256" key="15">
    <source>
        <dbReference type="ARBA" id="ARBA00039316"/>
    </source>
</evidence>
<evidence type="ECO:0000313" key="19">
    <source>
        <dbReference type="Proteomes" id="UP000028980"/>
    </source>
</evidence>
<evidence type="ECO:0000256" key="6">
    <source>
        <dbReference type="ARBA" id="ARBA00022763"/>
    </source>
</evidence>
<dbReference type="InterPro" id="IPR003439">
    <property type="entry name" value="ABC_transporter-like_ATP-bd"/>
</dbReference>
<accession>A0A081DEJ9</accession>
<evidence type="ECO:0000313" key="18">
    <source>
        <dbReference type="EMBL" id="GAK77345.1"/>
    </source>
</evidence>
<dbReference type="PROSITE" id="PS00211">
    <property type="entry name" value="ABC_TRANSPORTER_1"/>
    <property type="match status" value="2"/>
</dbReference>
<protein>
    <recommendedName>
        <fullName evidence="15">UvrABC system protein A</fullName>
    </recommendedName>
    <alternativeName>
        <fullName evidence="16">Excinuclease ABC subunit A</fullName>
    </alternativeName>
</protein>
<dbReference type="SUPFAM" id="SSF52540">
    <property type="entry name" value="P-loop containing nucleoside triphosphate hydrolases"/>
    <property type="match status" value="2"/>
</dbReference>
<dbReference type="Gene3D" id="3.30.1490.20">
    <property type="entry name" value="ATP-grasp fold, A domain"/>
    <property type="match status" value="1"/>
</dbReference>
<dbReference type="InterPro" id="IPR017871">
    <property type="entry name" value="ABC_transporter-like_CS"/>
</dbReference>